<evidence type="ECO:0000256" key="5">
    <source>
        <dbReference type="ARBA" id="ARBA00022617"/>
    </source>
</evidence>
<dbReference type="InterPro" id="IPR050476">
    <property type="entry name" value="Insect_CytP450_Detox"/>
</dbReference>
<name>A0A9N9MYY8_9CUCU</name>
<accession>A0A9N9MYY8</accession>
<keyword evidence="11 14" id="KW-0503">Monooxygenase</keyword>
<dbReference type="Pfam" id="PF00067">
    <property type="entry name" value="p450"/>
    <property type="match status" value="1"/>
</dbReference>
<evidence type="ECO:0000256" key="4">
    <source>
        <dbReference type="ARBA" id="ARBA00010617"/>
    </source>
</evidence>
<dbReference type="InterPro" id="IPR036396">
    <property type="entry name" value="Cyt_P450_sf"/>
</dbReference>
<sequence>MFIQFLLLLITLVVIYAFCSKFLVPVLYWKLRGVYHVNLYYRFLIFFLSDASFLEVIKNDYDSFPDRRYFGSYQFLRPSLFVRDLELIKKITVKDFDHFHDHATISDQTSDPVVAQNLFALKGHAWRNMRATLSPAFTSSKMRQMFTLMAQTAETFTNYALRDSKDSKCEIEMKDFFSKYSNDVIASCAFGIECDSLENKDNEFYRMGKFFASAFTGLRALKGLLIAFFPWIVKAVKIGVFPAFVTEFFKRMVKETINYREKEGVVRPDLIHLLMQARKGQLKEDGADSGNAGYASVEETGARIDSDDKMELTDDLITAQALVFFFAGFETSSTLLGLVAYELAMNPDIQQKLQKEIDDNLEVTNGKLDYDAILKMKYLDQVVSETLRLYPPGFALSRICTKDYPVPATRANEKDFVIEKGCLLVIPVYGIHTCPDFFPNPDKFDPERFSEANKANIIAGTYMPFGSGPRNCIGSRFALLETKALIVSLLSKLDVVVTEKTEIPIKFAKTVILNPKNGIWLALEKRQK</sequence>
<evidence type="ECO:0000256" key="6">
    <source>
        <dbReference type="ARBA" id="ARBA00022723"/>
    </source>
</evidence>
<dbReference type="EMBL" id="OU892285">
    <property type="protein sequence ID" value="CAG9773669.1"/>
    <property type="molecule type" value="Genomic_DNA"/>
</dbReference>
<dbReference type="GO" id="GO:0016705">
    <property type="term" value="F:oxidoreductase activity, acting on paired donors, with incorporation or reduction of molecular oxygen"/>
    <property type="evidence" value="ECO:0007669"/>
    <property type="project" value="InterPro"/>
</dbReference>
<dbReference type="PROSITE" id="PS00086">
    <property type="entry name" value="CYTOCHROME_P450"/>
    <property type="match status" value="1"/>
</dbReference>
<organism evidence="16 17">
    <name type="scientific">Ceutorhynchus assimilis</name>
    <name type="common">cabbage seed weevil</name>
    <dbReference type="NCBI Taxonomy" id="467358"/>
    <lineage>
        <taxon>Eukaryota</taxon>
        <taxon>Metazoa</taxon>
        <taxon>Ecdysozoa</taxon>
        <taxon>Arthropoda</taxon>
        <taxon>Hexapoda</taxon>
        <taxon>Insecta</taxon>
        <taxon>Pterygota</taxon>
        <taxon>Neoptera</taxon>
        <taxon>Endopterygota</taxon>
        <taxon>Coleoptera</taxon>
        <taxon>Polyphaga</taxon>
        <taxon>Cucujiformia</taxon>
        <taxon>Curculionidae</taxon>
        <taxon>Ceutorhynchinae</taxon>
        <taxon>Ceutorhynchus</taxon>
    </lineage>
</organism>
<dbReference type="AlphaFoldDB" id="A0A9N9MYY8"/>
<comment type="subcellular location">
    <subcellularLocation>
        <location evidence="3">Endoplasmic reticulum membrane</location>
        <topology evidence="3">Peripheral membrane protein</topology>
    </subcellularLocation>
    <subcellularLocation>
        <location evidence="2">Microsome membrane</location>
        <topology evidence="2">Peripheral membrane protein</topology>
    </subcellularLocation>
</comment>
<proteinExistence type="inferred from homology"/>
<keyword evidence="7" id="KW-0256">Endoplasmic reticulum</keyword>
<feature type="transmembrane region" description="Helical" evidence="15">
    <location>
        <begin position="210"/>
        <end position="233"/>
    </location>
</feature>
<evidence type="ECO:0000256" key="3">
    <source>
        <dbReference type="ARBA" id="ARBA00004406"/>
    </source>
</evidence>
<evidence type="ECO:0000256" key="1">
    <source>
        <dbReference type="ARBA" id="ARBA00001971"/>
    </source>
</evidence>
<feature type="binding site" description="axial binding residue" evidence="13">
    <location>
        <position position="472"/>
    </location>
    <ligand>
        <name>heme</name>
        <dbReference type="ChEBI" id="CHEBI:30413"/>
    </ligand>
    <ligandPart>
        <name>Fe</name>
        <dbReference type="ChEBI" id="CHEBI:18248"/>
    </ligandPart>
</feature>
<comment type="similarity">
    <text evidence="4 14">Belongs to the cytochrome P450 family.</text>
</comment>
<dbReference type="GO" id="GO:0005789">
    <property type="term" value="C:endoplasmic reticulum membrane"/>
    <property type="evidence" value="ECO:0007669"/>
    <property type="project" value="UniProtKB-SubCell"/>
</dbReference>
<evidence type="ECO:0008006" key="18">
    <source>
        <dbReference type="Google" id="ProtNLM"/>
    </source>
</evidence>
<keyword evidence="15" id="KW-0812">Transmembrane</keyword>
<feature type="transmembrane region" description="Helical" evidence="15">
    <location>
        <begin position="39"/>
        <end position="57"/>
    </location>
</feature>
<evidence type="ECO:0000256" key="8">
    <source>
        <dbReference type="ARBA" id="ARBA00022848"/>
    </source>
</evidence>
<keyword evidence="6 13" id="KW-0479">Metal-binding</keyword>
<gene>
    <name evidence="16" type="ORF">CEUTPL_LOCUS14055</name>
</gene>
<keyword evidence="8" id="KW-0492">Microsome</keyword>
<dbReference type="PRINTS" id="PR00385">
    <property type="entry name" value="P450"/>
</dbReference>
<dbReference type="SUPFAM" id="SSF48264">
    <property type="entry name" value="Cytochrome P450"/>
    <property type="match status" value="1"/>
</dbReference>
<dbReference type="InterPro" id="IPR017972">
    <property type="entry name" value="Cyt_P450_CS"/>
</dbReference>
<keyword evidence="12 15" id="KW-0472">Membrane</keyword>
<dbReference type="PRINTS" id="PR00463">
    <property type="entry name" value="EP450I"/>
</dbReference>
<dbReference type="InterPro" id="IPR002401">
    <property type="entry name" value="Cyt_P450_E_grp-I"/>
</dbReference>
<keyword evidence="15" id="KW-1133">Transmembrane helix</keyword>
<keyword evidence="10 13" id="KW-0408">Iron</keyword>
<evidence type="ECO:0000256" key="15">
    <source>
        <dbReference type="SAM" id="Phobius"/>
    </source>
</evidence>
<dbReference type="PANTHER" id="PTHR24292:SF54">
    <property type="entry name" value="CYP9F3-RELATED"/>
    <property type="match status" value="1"/>
</dbReference>
<dbReference type="Proteomes" id="UP001152799">
    <property type="component" value="Chromosome 9"/>
</dbReference>
<dbReference type="InterPro" id="IPR001128">
    <property type="entry name" value="Cyt_P450"/>
</dbReference>
<evidence type="ECO:0000256" key="11">
    <source>
        <dbReference type="ARBA" id="ARBA00023033"/>
    </source>
</evidence>
<keyword evidence="17" id="KW-1185">Reference proteome</keyword>
<comment type="cofactor">
    <cofactor evidence="1 13">
        <name>heme</name>
        <dbReference type="ChEBI" id="CHEBI:30413"/>
    </cofactor>
</comment>
<dbReference type="GO" id="GO:0005506">
    <property type="term" value="F:iron ion binding"/>
    <property type="evidence" value="ECO:0007669"/>
    <property type="project" value="InterPro"/>
</dbReference>
<dbReference type="PANTHER" id="PTHR24292">
    <property type="entry name" value="CYTOCHROME P450"/>
    <property type="match status" value="1"/>
</dbReference>
<evidence type="ECO:0000313" key="16">
    <source>
        <dbReference type="EMBL" id="CAG9773669.1"/>
    </source>
</evidence>
<dbReference type="GO" id="GO:0004497">
    <property type="term" value="F:monooxygenase activity"/>
    <property type="evidence" value="ECO:0007669"/>
    <property type="project" value="UniProtKB-KW"/>
</dbReference>
<protein>
    <recommendedName>
        <fullName evidence="18">Cytochrome P450</fullName>
    </recommendedName>
</protein>
<evidence type="ECO:0000313" key="17">
    <source>
        <dbReference type="Proteomes" id="UP001152799"/>
    </source>
</evidence>
<dbReference type="Gene3D" id="1.10.630.10">
    <property type="entry name" value="Cytochrome P450"/>
    <property type="match status" value="1"/>
</dbReference>
<dbReference type="GO" id="GO:0020037">
    <property type="term" value="F:heme binding"/>
    <property type="evidence" value="ECO:0007669"/>
    <property type="project" value="InterPro"/>
</dbReference>
<evidence type="ECO:0000256" key="14">
    <source>
        <dbReference type="RuleBase" id="RU000461"/>
    </source>
</evidence>
<dbReference type="FunFam" id="1.10.630.10:FF:000042">
    <property type="entry name" value="Cytochrome P450"/>
    <property type="match status" value="1"/>
</dbReference>
<evidence type="ECO:0000256" key="2">
    <source>
        <dbReference type="ARBA" id="ARBA00004174"/>
    </source>
</evidence>
<dbReference type="CDD" id="cd11056">
    <property type="entry name" value="CYP6-like"/>
    <property type="match status" value="1"/>
</dbReference>
<evidence type="ECO:0000256" key="13">
    <source>
        <dbReference type="PIRSR" id="PIRSR602401-1"/>
    </source>
</evidence>
<evidence type="ECO:0000256" key="7">
    <source>
        <dbReference type="ARBA" id="ARBA00022824"/>
    </source>
</evidence>
<keyword evidence="5 13" id="KW-0349">Heme</keyword>
<evidence type="ECO:0000256" key="9">
    <source>
        <dbReference type="ARBA" id="ARBA00023002"/>
    </source>
</evidence>
<evidence type="ECO:0000256" key="12">
    <source>
        <dbReference type="ARBA" id="ARBA00023136"/>
    </source>
</evidence>
<reference evidence="16" key="1">
    <citation type="submission" date="2022-01" db="EMBL/GenBank/DDBJ databases">
        <authorList>
            <person name="King R."/>
        </authorList>
    </citation>
    <scope>NUCLEOTIDE SEQUENCE</scope>
</reference>
<dbReference type="OrthoDB" id="2789670at2759"/>
<evidence type="ECO:0000256" key="10">
    <source>
        <dbReference type="ARBA" id="ARBA00023004"/>
    </source>
</evidence>
<keyword evidence="9 14" id="KW-0560">Oxidoreductase</keyword>